<reference evidence="1 2" key="1">
    <citation type="submission" date="2020-08" db="EMBL/GenBank/DDBJ databases">
        <title>Genomic Encyclopedia of Type Strains, Phase IV (KMG-IV): sequencing the most valuable type-strain genomes for metagenomic binning, comparative biology and taxonomic classification.</title>
        <authorList>
            <person name="Goeker M."/>
        </authorList>
    </citation>
    <scope>NUCLEOTIDE SEQUENCE [LARGE SCALE GENOMIC DNA]</scope>
    <source>
        <strain evidence="1 2">DSM 4737</strain>
    </source>
</reference>
<organism evidence="1 2">
    <name type="scientific">Brevundimonas variabilis</name>
    <dbReference type="NCBI Taxonomy" id="74312"/>
    <lineage>
        <taxon>Bacteria</taxon>
        <taxon>Pseudomonadati</taxon>
        <taxon>Pseudomonadota</taxon>
        <taxon>Alphaproteobacteria</taxon>
        <taxon>Caulobacterales</taxon>
        <taxon>Caulobacteraceae</taxon>
        <taxon>Brevundimonas</taxon>
    </lineage>
</organism>
<accession>A0A7W9FEQ9</accession>
<gene>
    <name evidence="1" type="ORF">GGR13_002134</name>
</gene>
<dbReference type="Proteomes" id="UP000545037">
    <property type="component" value="Unassembled WGS sequence"/>
</dbReference>
<dbReference type="EMBL" id="JACHOR010000003">
    <property type="protein sequence ID" value="MBB5746530.1"/>
    <property type="molecule type" value="Genomic_DNA"/>
</dbReference>
<evidence type="ECO:0000313" key="1">
    <source>
        <dbReference type="EMBL" id="MBB5746530.1"/>
    </source>
</evidence>
<protein>
    <submittedName>
        <fullName evidence="1">Uncharacterized protein</fullName>
    </submittedName>
</protein>
<name>A0A7W9FEQ9_9CAUL</name>
<evidence type="ECO:0000313" key="2">
    <source>
        <dbReference type="Proteomes" id="UP000545037"/>
    </source>
</evidence>
<comment type="caution">
    <text evidence="1">The sequence shown here is derived from an EMBL/GenBank/DDBJ whole genome shotgun (WGS) entry which is preliminary data.</text>
</comment>
<sequence>MALRSRARTRDGEAGASWNYTTDMDRSEQGVARYLEGLSLGSVCFEPDGNVPPDFLVGGRIAVEARRLNQNFESDGGYQGLEHVEAPVAKFVDRLLPTFGEAPAGKGWWVFFYFWRPFDWKVVKREMKAALEAFRTNPAPAGLQVHLDPNFELEIRPATIVVEHHFMLGGYADWDAGGFVASEIIRNLNLCVAEKTRKIAPYRDRYAEWWLVLPDRIGPDLNMDERRSIGDHVDLLGFDRVVLIHPNDPAKALVLAPSGPT</sequence>
<dbReference type="AlphaFoldDB" id="A0A7W9FEQ9"/>
<keyword evidence="2" id="KW-1185">Reference proteome</keyword>
<proteinExistence type="predicted"/>